<reference evidence="1 2" key="1">
    <citation type="submission" date="2018-07" db="EMBL/GenBank/DDBJ databases">
        <title>Genome sequencing of Runella.</title>
        <authorList>
            <person name="Baek M.-G."/>
            <person name="Yi H."/>
        </authorList>
    </citation>
    <scope>NUCLEOTIDE SEQUENCE [LARGE SCALE GENOMIC DNA]</scope>
    <source>
        <strain evidence="1 2">HYN0085</strain>
        <plasmid evidence="1 2">unnamed1</plasmid>
    </source>
</reference>
<protein>
    <submittedName>
        <fullName evidence="1">Uncharacterized protein</fullName>
    </submittedName>
</protein>
<sequence length="163" mass="17564">MPSTIQLLAAVEININGLIIKRISSISISQPFDNHHTFEISISPEMLPDKSTKVDLKKLAEQVVGEITVIKLKQGEKQQDGSIQEQQTRTFKGIATTIRLSKGSSTSNTIVISGVSSTAVLSAGRTTRSFTDKSLSDITQKVLSPFGGLSKKISPTYSAPFVT</sequence>
<dbReference type="EMBL" id="CP030851">
    <property type="protein sequence ID" value="AXE21836.1"/>
    <property type="molecule type" value="Genomic_DNA"/>
</dbReference>
<evidence type="ECO:0000313" key="1">
    <source>
        <dbReference type="EMBL" id="AXE21836.1"/>
    </source>
</evidence>
<gene>
    <name evidence="1" type="ORF">DR864_28615</name>
</gene>
<dbReference type="KEGG" id="run:DR864_28615"/>
<dbReference type="OrthoDB" id="1907165at2"/>
<proteinExistence type="predicted"/>
<organism evidence="1 2">
    <name type="scientific">Runella rosea</name>
    <dbReference type="NCBI Taxonomy" id="2259595"/>
    <lineage>
        <taxon>Bacteria</taxon>
        <taxon>Pseudomonadati</taxon>
        <taxon>Bacteroidota</taxon>
        <taxon>Cytophagia</taxon>
        <taxon>Cytophagales</taxon>
        <taxon>Spirosomataceae</taxon>
        <taxon>Runella</taxon>
    </lineage>
</organism>
<dbReference type="RefSeq" id="WP_114070577.1">
    <property type="nucleotide sequence ID" value="NZ_CP030851.1"/>
</dbReference>
<geneLocation type="plasmid" evidence="1 2">
    <name>unnamed1</name>
</geneLocation>
<keyword evidence="2" id="KW-1185">Reference proteome</keyword>
<keyword evidence="1" id="KW-0614">Plasmid</keyword>
<evidence type="ECO:0000313" key="2">
    <source>
        <dbReference type="Proteomes" id="UP000251993"/>
    </source>
</evidence>
<accession>A0A344TT65</accession>
<dbReference type="SUPFAM" id="SSF69279">
    <property type="entry name" value="Phage tail proteins"/>
    <property type="match status" value="1"/>
</dbReference>
<dbReference type="AlphaFoldDB" id="A0A344TT65"/>
<dbReference type="Proteomes" id="UP000251993">
    <property type="component" value="Plasmid unnamed1"/>
</dbReference>
<name>A0A344TT65_9BACT</name>